<accession>A0A8X6XC92</accession>
<feature type="transmembrane region" description="Helical" evidence="7">
    <location>
        <begin position="657"/>
        <end position="678"/>
    </location>
</feature>
<evidence type="ECO:0000256" key="1">
    <source>
        <dbReference type="ARBA" id="ARBA00004141"/>
    </source>
</evidence>
<gene>
    <name evidence="9" type="primary">SLC39A4</name>
    <name evidence="9" type="ORF">TNIN_40441</name>
</gene>
<dbReference type="GO" id="GO:0030003">
    <property type="term" value="P:intracellular monoatomic cation homeostasis"/>
    <property type="evidence" value="ECO:0007669"/>
    <property type="project" value="TreeGrafter"/>
</dbReference>
<name>A0A8X6XC92_9ARAC</name>
<feature type="signal peptide" evidence="8">
    <location>
        <begin position="1"/>
        <end position="24"/>
    </location>
</feature>
<comment type="subcellular location">
    <subcellularLocation>
        <location evidence="1">Membrane</location>
        <topology evidence="1">Multi-pass membrane protein</topology>
    </subcellularLocation>
</comment>
<dbReference type="GO" id="GO:0005886">
    <property type="term" value="C:plasma membrane"/>
    <property type="evidence" value="ECO:0007669"/>
    <property type="project" value="TreeGrafter"/>
</dbReference>
<protein>
    <submittedName>
        <fullName evidence="9">Zinc transporter ZIP4</fullName>
    </submittedName>
</protein>
<dbReference type="GO" id="GO:0071578">
    <property type="term" value="P:zinc ion import across plasma membrane"/>
    <property type="evidence" value="ECO:0007669"/>
    <property type="project" value="TreeGrafter"/>
</dbReference>
<dbReference type="AlphaFoldDB" id="A0A8X6XC92"/>
<feature type="region of interest" description="Disordered" evidence="6">
    <location>
        <begin position="415"/>
        <end position="439"/>
    </location>
</feature>
<evidence type="ECO:0000313" key="9">
    <source>
        <dbReference type="EMBL" id="GFY50728.1"/>
    </source>
</evidence>
<dbReference type="GO" id="GO:0005385">
    <property type="term" value="F:zinc ion transmembrane transporter activity"/>
    <property type="evidence" value="ECO:0007669"/>
    <property type="project" value="TreeGrafter"/>
</dbReference>
<dbReference type="PANTHER" id="PTHR12191">
    <property type="entry name" value="SOLUTE CARRIER FAMILY 39"/>
    <property type="match status" value="1"/>
</dbReference>
<keyword evidence="8" id="KW-0732">Signal</keyword>
<feature type="transmembrane region" description="Helical" evidence="7">
    <location>
        <begin position="849"/>
        <end position="870"/>
    </location>
</feature>
<dbReference type="Pfam" id="PF02535">
    <property type="entry name" value="Zip"/>
    <property type="match status" value="1"/>
</dbReference>
<comment type="caution">
    <text evidence="9">The sequence shown here is derived from an EMBL/GenBank/DDBJ whole genome shotgun (WGS) entry which is preliminary data.</text>
</comment>
<feature type="transmembrane region" description="Helical" evidence="7">
    <location>
        <begin position="819"/>
        <end position="837"/>
    </location>
</feature>
<evidence type="ECO:0000256" key="4">
    <source>
        <dbReference type="ARBA" id="ARBA00022989"/>
    </source>
</evidence>
<dbReference type="PANTHER" id="PTHR12191:SF21">
    <property type="entry name" value="ZINC TRANSPORTER ZIP4"/>
    <property type="match status" value="1"/>
</dbReference>
<evidence type="ECO:0000313" key="10">
    <source>
        <dbReference type="Proteomes" id="UP000886998"/>
    </source>
</evidence>
<evidence type="ECO:0000256" key="3">
    <source>
        <dbReference type="ARBA" id="ARBA00022692"/>
    </source>
</evidence>
<evidence type="ECO:0000256" key="6">
    <source>
        <dbReference type="SAM" id="MobiDB-lite"/>
    </source>
</evidence>
<keyword evidence="5 7" id="KW-0472">Membrane</keyword>
<evidence type="ECO:0000256" key="7">
    <source>
        <dbReference type="SAM" id="Phobius"/>
    </source>
</evidence>
<evidence type="ECO:0000256" key="2">
    <source>
        <dbReference type="ARBA" id="ARBA00006939"/>
    </source>
</evidence>
<keyword evidence="4 7" id="KW-1133">Transmembrane helix</keyword>
<feature type="chain" id="PRO_5036500090" evidence="8">
    <location>
        <begin position="25"/>
        <end position="872"/>
    </location>
</feature>
<feature type="region of interest" description="Disordered" evidence="6">
    <location>
        <begin position="243"/>
        <end position="265"/>
    </location>
</feature>
<evidence type="ECO:0000256" key="5">
    <source>
        <dbReference type="ARBA" id="ARBA00023136"/>
    </source>
</evidence>
<evidence type="ECO:0000256" key="8">
    <source>
        <dbReference type="SAM" id="SignalP"/>
    </source>
</evidence>
<feature type="transmembrane region" description="Helical" evidence="7">
    <location>
        <begin position="749"/>
        <end position="767"/>
    </location>
</feature>
<reference evidence="9" key="1">
    <citation type="submission" date="2020-08" db="EMBL/GenBank/DDBJ databases">
        <title>Multicomponent nature underlies the extraordinary mechanical properties of spider dragline silk.</title>
        <authorList>
            <person name="Kono N."/>
            <person name="Nakamura H."/>
            <person name="Mori M."/>
            <person name="Yoshida Y."/>
            <person name="Ohtoshi R."/>
            <person name="Malay A.D."/>
            <person name="Moran D.A.P."/>
            <person name="Tomita M."/>
            <person name="Numata K."/>
            <person name="Arakawa K."/>
        </authorList>
    </citation>
    <scope>NUCLEOTIDE SEQUENCE</scope>
</reference>
<dbReference type="OrthoDB" id="6432746at2759"/>
<dbReference type="EMBL" id="BMAV01007662">
    <property type="protein sequence ID" value="GFY50728.1"/>
    <property type="molecule type" value="Genomic_DNA"/>
</dbReference>
<organism evidence="9 10">
    <name type="scientific">Trichonephila inaurata madagascariensis</name>
    <dbReference type="NCBI Taxonomy" id="2747483"/>
    <lineage>
        <taxon>Eukaryota</taxon>
        <taxon>Metazoa</taxon>
        <taxon>Ecdysozoa</taxon>
        <taxon>Arthropoda</taxon>
        <taxon>Chelicerata</taxon>
        <taxon>Arachnida</taxon>
        <taxon>Araneae</taxon>
        <taxon>Araneomorphae</taxon>
        <taxon>Entelegynae</taxon>
        <taxon>Araneoidea</taxon>
        <taxon>Nephilidae</taxon>
        <taxon>Trichonephila</taxon>
        <taxon>Trichonephila inaurata</taxon>
    </lineage>
</organism>
<dbReference type="InterPro" id="IPR050799">
    <property type="entry name" value="ZIP_Transporter"/>
</dbReference>
<dbReference type="GO" id="GO:0140410">
    <property type="term" value="F:monoatomic cation:bicarbonate symporter activity"/>
    <property type="evidence" value="ECO:0007669"/>
    <property type="project" value="TreeGrafter"/>
</dbReference>
<comment type="similarity">
    <text evidence="2">Belongs to the ZIP transporter (TC 2.A.5) family.</text>
</comment>
<feature type="region of interest" description="Disordered" evidence="6">
    <location>
        <begin position="281"/>
        <end position="334"/>
    </location>
</feature>
<feature type="transmembrane region" description="Helical" evidence="7">
    <location>
        <begin position="602"/>
        <end position="624"/>
    </location>
</feature>
<feature type="transmembrane region" description="Helical" evidence="7">
    <location>
        <begin position="573"/>
        <end position="595"/>
    </location>
</feature>
<dbReference type="InterPro" id="IPR003689">
    <property type="entry name" value="ZIP"/>
</dbReference>
<sequence length="872" mass="97167">MAVLCSRAILTFVLTCSFLVCVNGNLMKLFTSNPPNFVNVSDLKSNIRTVVDNVGNRLRCDEHGLKHAECVKCLDTDNIIQLLKLNPLSKAITRSNAEDLAVFLTHQILYFESMCISFSQGCMNIEECQEEVFEAMGRYSSPVESLVKVLRIFKLYLKEGDNKQCFSAEGILDQLPYASNRDDVIRNTRQMFAIVMGHIFEGNCIDVGESTTDFLDDIFHHYGDNCSPYMSLTGLKRMIHDLQTGQGDDHDHNHHHSHHHDNAHEDVHECDHIHGHFAHNHAHDHSKHDHDHPHYEHHVHNDSDDHDHSTHDHYHSMPGHDHSNHNHYHTKPDHTIETKPASLKLAEELSVSSKDAKQTVPVTTKDFINVPSISESTTAAMEAEFSLRNTAIDSASNDKTTIYVEASEMEIPTESSVILDEKQMNDSSEVPEPSVESNRRVTRTLHSMEEKEFVAPAASLRSDLSHQEKMLHTDNHHHHLPSDDVKKVYLLQNEEHNRYMDLEPSGTPHQFASLATKCLNAEELIQKFGHQANSSLTKTDFIELCPALIQQIVSGVCTNPPLPPPPSPPRMEIYGYGSLSVLIISLTSLAGVLLLPIMTKHAYNYIISGFYGLAFSTLAADALLHLMPQFLGLHSHGPGEDHGHSHEGGFFEPYAQLQLGVFFTVYGLFLFESIMCAFSNSDHSHQQENKGHGHSHAHLPDELPTLISVKTKSETQLPVSRDQSNSSLDTEIVEVEAMKKPPNLMVNKPLFLGLTSMAIVVTLGDSIHNFGDGLAIGAAFSTGIRGGLSTSIAVFCHELPHEFGDFVVLLSTGLSFSKALWINFLSGLTCFAGLYIGICIGDNEVARQWVMAVTAGIFLYVALGEMVWFIHI</sequence>
<feature type="compositionally biased region" description="Low complexity" evidence="6">
    <location>
        <begin position="427"/>
        <end position="436"/>
    </location>
</feature>
<dbReference type="Proteomes" id="UP000886998">
    <property type="component" value="Unassembled WGS sequence"/>
</dbReference>
<keyword evidence="10" id="KW-1185">Reference proteome</keyword>
<proteinExistence type="inferred from homology"/>
<keyword evidence="3 7" id="KW-0812">Transmembrane</keyword>